<protein>
    <recommendedName>
        <fullName evidence="4">Secreted protein</fullName>
    </recommendedName>
</protein>
<gene>
    <name evidence="2" type="ORF">ElyMa_001400200</name>
</gene>
<evidence type="ECO:0008006" key="4">
    <source>
        <dbReference type="Google" id="ProtNLM"/>
    </source>
</evidence>
<accession>A0AAV4IWF8</accession>
<evidence type="ECO:0000313" key="3">
    <source>
        <dbReference type="Proteomes" id="UP000762676"/>
    </source>
</evidence>
<dbReference type="Proteomes" id="UP000762676">
    <property type="component" value="Unassembled WGS sequence"/>
</dbReference>
<keyword evidence="1" id="KW-0812">Transmembrane</keyword>
<name>A0AAV4IWF8_9GAST</name>
<dbReference type="AlphaFoldDB" id="A0AAV4IWF8"/>
<keyword evidence="3" id="KW-1185">Reference proteome</keyword>
<evidence type="ECO:0000256" key="1">
    <source>
        <dbReference type="SAM" id="Phobius"/>
    </source>
</evidence>
<comment type="caution">
    <text evidence="2">The sequence shown here is derived from an EMBL/GenBank/DDBJ whole genome shotgun (WGS) entry which is preliminary data.</text>
</comment>
<keyword evidence="1" id="KW-0472">Membrane</keyword>
<evidence type="ECO:0000313" key="2">
    <source>
        <dbReference type="EMBL" id="GFS13567.1"/>
    </source>
</evidence>
<organism evidence="2 3">
    <name type="scientific">Elysia marginata</name>
    <dbReference type="NCBI Taxonomy" id="1093978"/>
    <lineage>
        <taxon>Eukaryota</taxon>
        <taxon>Metazoa</taxon>
        <taxon>Spiralia</taxon>
        <taxon>Lophotrochozoa</taxon>
        <taxon>Mollusca</taxon>
        <taxon>Gastropoda</taxon>
        <taxon>Heterobranchia</taxon>
        <taxon>Euthyneura</taxon>
        <taxon>Panpulmonata</taxon>
        <taxon>Sacoglossa</taxon>
        <taxon>Placobranchoidea</taxon>
        <taxon>Plakobranchidae</taxon>
        <taxon>Elysia</taxon>
    </lineage>
</organism>
<dbReference type="EMBL" id="BMAT01002771">
    <property type="protein sequence ID" value="GFS13567.1"/>
    <property type="molecule type" value="Genomic_DNA"/>
</dbReference>
<feature type="transmembrane region" description="Helical" evidence="1">
    <location>
        <begin position="6"/>
        <end position="32"/>
    </location>
</feature>
<proteinExistence type="predicted"/>
<sequence>MPSVHVAAVVVVAVAAVVVVAVAAAALVPVLVAGFMTFVEENNHDVAPSPNAKRRVVELVGCLNFERPSQLRGYIGDGAGDN</sequence>
<reference evidence="2 3" key="1">
    <citation type="journal article" date="2021" name="Elife">
        <title>Chloroplast acquisition without the gene transfer in kleptoplastic sea slugs, Plakobranchus ocellatus.</title>
        <authorList>
            <person name="Maeda T."/>
            <person name="Takahashi S."/>
            <person name="Yoshida T."/>
            <person name="Shimamura S."/>
            <person name="Takaki Y."/>
            <person name="Nagai Y."/>
            <person name="Toyoda A."/>
            <person name="Suzuki Y."/>
            <person name="Arimoto A."/>
            <person name="Ishii H."/>
            <person name="Satoh N."/>
            <person name="Nishiyama T."/>
            <person name="Hasebe M."/>
            <person name="Maruyama T."/>
            <person name="Minagawa J."/>
            <person name="Obokata J."/>
            <person name="Shigenobu S."/>
        </authorList>
    </citation>
    <scope>NUCLEOTIDE SEQUENCE [LARGE SCALE GENOMIC DNA]</scope>
</reference>
<keyword evidence="1" id="KW-1133">Transmembrane helix</keyword>